<organism evidence="1 2">
    <name type="scientific">Dentiscutata heterogama</name>
    <dbReference type="NCBI Taxonomy" id="1316150"/>
    <lineage>
        <taxon>Eukaryota</taxon>
        <taxon>Fungi</taxon>
        <taxon>Fungi incertae sedis</taxon>
        <taxon>Mucoromycota</taxon>
        <taxon>Glomeromycotina</taxon>
        <taxon>Glomeromycetes</taxon>
        <taxon>Diversisporales</taxon>
        <taxon>Gigasporaceae</taxon>
        <taxon>Dentiscutata</taxon>
    </lineage>
</organism>
<keyword evidence="2" id="KW-1185">Reference proteome</keyword>
<reference evidence="1" key="1">
    <citation type="submission" date="2021-06" db="EMBL/GenBank/DDBJ databases">
        <authorList>
            <person name="Kallberg Y."/>
            <person name="Tangrot J."/>
            <person name="Rosling A."/>
        </authorList>
    </citation>
    <scope>NUCLEOTIDE SEQUENCE</scope>
    <source>
        <strain evidence="1">IL203A</strain>
    </source>
</reference>
<gene>
    <name evidence="1" type="ORF">DHETER_LOCUS15575</name>
</gene>
<feature type="non-terminal residue" evidence="1">
    <location>
        <position position="1"/>
    </location>
</feature>
<comment type="caution">
    <text evidence="1">The sequence shown here is derived from an EMBL/GenBank/DDBJ whole genome shotgun (WGS) entry which is preliminary data.</text>
</comment>
<evidence type="ECO:0000313" key="2">
    <source>
        <dbReference type="Proteomes" id="UP000789702"/>
    </source>
</evidence>
<name>A0ACA9QVT2_9GLOM</name>
<evidence type="ECO:0000313" key="1">
    <source>
        <dbReference type="EMBL" id="CAG8766227.1"/>
    </source>
</evidence>
<feature type="non-terminal residue" evidence="1">
    <location>
        <position position="186"/>
    </location>
</feature>
<proteinExistence type="predicted"/>
<sequence length="186" mass="20146">QIDDDDGVVLVINNKSSAKNPAKRPTTLTSIPRRTSSIPNIDAKPRERSSVSIIPSSTFKSNLNNVNLVHRPLEKISDSDSSRRGSRITPKQSISNSSTNKSPVRNVKSHLYNNAQLSKNSPPVSLIVTPKRDSAKSLSSVSSSALILNRNSYLKKSPPISPIITPKRDSAGNLPSTPSSTLIQNR</sequence>
<accession>A0ACA9QVT2</accession>
<dbReference type="Proteomes" id="UP000789702">
    <property type="component" value="Unassembled WGS sequence"/>
</dbReference>
<protein>
    <submittedName>
        <fullName evidence="1">10523_t:CDS:1</fullName>
    </submittedName>
</protein>
<dbReference type="EMBL" id="CAJVPU010054046">
    <property type="protein sequence ID" value="CAG8766227.1"/>
    <property type="molecule type" value="Genomic_DNA"/>
</dbReference>